<reference evidence="1" key="1">
    <citation type="submission" date="2023-07" db="EMBL/GenBank/DDBJ databases">
        <title>draft genome sequence of fig (Ficus carica).</title>
        <authorList>
            <person name="Takahashi T."/>
            <person name="Nishimura K."/>
        </authorList>
    </citation>
    <scope>NUCLEOTIDE SEQUENCE</scope>
</reference>
<comment type="caution">
    <text evidence="1">The sequence shown here is derived from an EMBL/GenBank/DDBJ whole genome shotgun (WGS) entry which is preliminary data.</text>
</comment>
<keyword evidence="2" id="KW-1185">Reference proteome</keyword>
<dbReference type="EMBL" id="BTGU01002426">
    <property type="protein sequence ID" value="GMN37730.1"/>
    <property type="molecule type" value="Genomic_DNA"/>
</dbReference>
<dbReference type="AlphaFoldDB" id="A0AA87ZQQ5"/>
<proteinExistence type="predicted"/>
<evidence type="ECO:0000313" key="2">
    <source>
        <dbReference type="Proteomes" id="UP001187192"/>
    </source>
</evidence>
<dbReference type="Proteomes" id="UP001187192">
    <property type="component" value="Unassembled WGS sequence"/>
</dbReference>
<name>A0AA87ZQQ5_FICCA</name>
<sequence>MEECLRVALYFRVRMTDNEVIAYLKRLFRRFSTVRVVARSYGAPLSMESLEVDRVSSLDREW</sequence>
<evidence type="ECO:0000313" key="1">
    <source>
        <dbReference type="EMBL" id="GMN37730.1"/>
    </source>
</evidence>
<gene>
    <name evidence="1" type="ORF">TIFTF001_042680</name>
</gene>
<organism evidence="1 2">
    <name type="scientific">Ficus carica</name>
    <name type="common">Common fig</name>
    <dbReference type="NCBI Taxonomy" id="3494"/>
    <lineage>
        <taxon>Eukaryota</taxon>
        <taxon>Viridiplantae</taxon>
        <taxon>Streptophyta</taxon>
        <taxon>Embryophyta</taxon>
        <taxon>Tracheophyta</taxon>
        <taxon>Spermatophyta</taxon>
        <taxon>Magnoliopsida</taxon>
        <taxon>eudicotyledons</taxon>
        <taxon>Gunneridae</taxon>
        <taxon>Pentapetalae</taxon>
        <taxon>rosids</taxon>
        <taxon>fabids</taxon>
        <taxon>Rosales</taxon>
        <taxon>Moraceae</taxon>
        <taxon>Ficeae</taxon>
        <taxon>Ficus</taxon>
    </lineage>
</organism>
<protein>
    <submittedName>
        <fullName evidence="1">Uncharacterized protein</fullName>
    </submittedName>
</protein>
<accession>A0AA87ZQQ5</accession>